<gene>
    <name evidence="2" type="ORF">R3P38DRAFT_3184184</name>
</gene>
<feature type="compositionally biased region" description="Low complexity" evidence="1">
    <location>
        <begin position="410"/>
        <end position="419"/>
    </location>
</feature>
<dbReference type="AlphaFoldDB" id="A0AAW0C4R4"/>
<dbReference type="EMBL" id="JAWWNJ010000020">
    <property type="protein sequence ID" value="KAK7034791.1"/>
    <property type="molecule type" value="Genomic_DNA"/>
</dbReference>
<feature type="compositionally biased region" description="Pro residues" evidence="1">
    <location>
        <begin position="398"/>
        <end position="409"/>
    </location>
</feature>
<feature type="compositionally biased region" description="Polar residues" evidence="1">
    <location>
        <begin position="432"/>
        <end position="443"/>
    </location>
</feature>
<feature type="compositionally biased region" description="Basic residues" evidence="1">
    <location>
        <begin position="112"/>
        <end position="121"/>
    </location>
</feature>
<sequence length="536" mass="57993">MTDPTQCRGLEKDGTQCPCLRVDETYTDDGGSLRCRSCKHIVSAHPAPPKANTLEDLGDYVRSFQSAGKNSGTGNQPLKASREEATSETTEGLGKSSSSKKRKTETSEAERPKKKANKGKAPHQSQGKAKEEEADGEDMEFGKLVLLPYGITASSFPTNTVQETMERSELIVQPPKLMKINSGWSRQQLQQRLEVYLPNAMHYLGKNPGYPGRADDPADVQNQSWLPVVKKNSTLTLQTNPLPTALQLVNILKGQQGRAKSVRTLVLVSKPKIPQSAWTWEESKEEDGSDAEAVLDPSADDALDELASDLDTLPSEDIIHAPSTRKTKKKVFIKKEKGDGAKIVVKEEEEVEVESDQESDMRQAARRRTRLGTGAITYNKGRRDSDSGCRRRDAVHPSQPPAPVPPPPAAGAQPHPGAATQPRKSGVRFAPQESSYPASNTLPHNPAAISIPTQVMASPIPTPRPSSTPYAPSVAMPTAIPSSSPRSVAPSPMAIDAIQPERGRRQQTARRGGAVSASDSRIDSQGNLLFRGDPGF</sequence>
<keyword evidence="3" id="KW-1185">Reference proteome</keyword>
<feature type="compositionally biased region" description="Low complexity" evidence="1">
    <location>
        <begin position="87"/>
        <end position="97"/>
    </location>
</feature>
<comment type="caution">
    <text evidence="2">The sequence shown here is derived from an EMBL/GenBank/DDBJ whole genome shotgun (WGS) entry which is preliminary data.</text>
</comment>
<name>A0AAW0C4R4_9AGAR</name>
<reference evidence="2 3" key="1">
    <citation type="journal article" date="2024" name="J Genomics">
        <title>Draft genome sequencing and assembly of Favolaschia claudopus CIRM-BRFM 2984 isolated from oak limbs.</title>
        <authorList>
            <person name="Navarro D."/>
            <person name="Drula E."/>
            <person name="Chaduli D."/>
            <person name="Cazenave R."/>
            <person name="Ahrendt S."/>
            <person name="Wang J."/>
            <person name="Lipzen A."/>
            <person name="Daum C."/>
            <person name="Barry K."/>
            <person name="Grigoriev I.V."/>
            <person name="Favel A."/>
            <person name="Rosso M.N."/>
            <person name="Martin F."/>
        </authorList>
    </citation>
    <scope>NUCLEOTIDE SEQUENCE [LARGE SCALE GENOMIC DNA]</scope>
    <source>
        <strain evidence="2 3">CIRM-BRFM 2984</strain>
    </source>
</reference>
<accession>A0AAW0C4R4</accession>
<protein>
    <submittedName>
        <fullName evidence="2">Uncharacterized protein</fullName>
    </submittedName>
</protein>
<feature type="region of interest" description="Disordered" evidence="1">
    <location>
        <begin position="65"/>
        <end position="137"/>
    </location>
</feature>
<dbReference type="Proteomes" id="UP001362999">
    <property type="component" value="Unassembled WGS sequence"/>
</dbReference>
<evidence type="ECO:0000313" key="2">
    <source>
        <dbReference type="EMBL" id="KAK7034791.1"/>
    </source>
</evidence>
<feature type="compositionally biased region" description="Low complexity" evidence="1">
    <location>
        <begin position="481"/>
        <end position="492"/>
    </location>
</feature>
<organism evidence="2 3">
    <name type="scientific">Favolaschia claudopus</name>
    <dbReference type="NCBI Taxonomy" id="2862362"/>
    <lineage>
        <taxon>Eukaryota</taxon>
        <taxon>Fungi</taxon>
        <taxon>Dikarya</taxon>
        <taxon>Basidiomycota</taxon>
        <taxon>Agaricomycotina</taxon>
        <taxon>Agaricomycetes</taxon>
        <taxon>Agaricomycetidae</taxon>
        <taxon>Agaricales</taxon>
        <taxon>Marasmiineae</taxon>
        <taxon>Mycenaceae</taxon>
        <taxon>Favolaschia</taxon>
    </lineage>
</organism>
<evidence type="ECO:0000313" key="3">
    <source>
        <dbReference type="Proteomes" id="UP001362999"/>
    </source>
</evidence>
<feature type="compositionally biased region" description="Polar residues" evidence="1">
    <location>
        <begin position="517"/>
        <end position="527"/>
    </location>
</feature>
<feature type="region of interest" description="Disordered" evidence="1">
    <location>
        <begin position="348"/>
        <end position="536"/>
    </location>
</feature>
<feature type="compositionally biased region" description="Basic and acidic residues" evidence="1">
    <location>
        <begin position="381"/>
        <end position="395"/>
    </location>
</feature>
<evidence type="ECO:0000256" key="1">
    <source>
        <dbReference type="SAM" id="MobiDB-lite"/>
    </source>
</evidence>
<feature type="compositionally biased region" description="Acidic residues" evidence="1">
    <location>
        <begin position="348"/>
        <end position="358"/>
    </location>
</feature>
<feature type="compositionally biased region" description="Polar residues" evidence="1">
    <location>
        <begin position="65"/>
        <end position="78"/>
    </location>
</feature>
<proteinExistence type="predicted"/>